<dbReference type="SUPFAM" id="SSF54593">
    <property type="entry name" value="Glyoxalase/Bleomycin resistance protein/Dihydroxybiphenyl dioxygenase"/>
    <property type="match status" value="1"/>
</dbReference>
<dbReference type="InterPro" id="IPR029068">
    <property type="entry name" value="Glyas_Bleomycin-R_OHBP_Dase"/>
</dbReference>
<evidence type="ECO:0000259" key="1">
    <source>
        <dbReference type="PROSITE" id="PS51819"/>
    </source>
</evidence>
<name>A0A7Y0AY74_9HYPH</name>
<dbReference type="AlphaFoldDB" id="A0A7Y0AY74"/>
<organism evidence="2 3">
    <name type="scientific">Rhizobium terricola</name>
    <dbReference type="NCBI Taxonomy" id="2728849"/>
    <lineage>
        <taxon>Bacteria</taxon>
        <taxon>Pseudomonadati</taxon>
        <taxon>Pseudomonadota</taxon>
        <taxon>Alphaproteobacteria</taxon>
        <taxon>Hyphomicrobiales</taxon>
        <taxon>Rhizobiaceae</taxon>
        <taxon>Rhizobium/Agrobacterium group</taxon>
        <taxon>Rhizobium</taxon>
    </lineage>
</organism>
<reference evidence="2 3" key="1">
    <citation type="submission" date="2020-04" db="EMBL/GenBank/DDBJ databases">
        <title>Rhizobium sp. S-51 isolated from soil.</title>
        <authorList>
            <person name="Dahal R.H."/>
        </authorList>
    </citation>
    <scope>NUCLEOTIDE SEQUENCE [LARGE SCALE GENOMIC DNA]</scope>
    <source>
        <strain evidence="2 3">S-51</strain>
    </source>
</reference>
<sequence>MIPDDPDLGYDPRKLFHLGYVVPNMERSIKAWTKLGAEILVPPAIDPIQKVSCALLLFRGAAPIELVAPLDATDSPVANRLARGGGLDHICLFTDDLASDLNDLVAGGAQVVAEPSYGAVFDREIAFALTRVGLVVELMTKRRIGKHAVDPLGEATAIWGLNS</sequence>
<protein>
    <submittedName>
        <fullName evidence="2">VOC family protein</fullName>
    </submittedName>
</protein>
<evidence type="ECO:0000313" key="2">
    <source>
        <dbReference type="EMBL" id="NML75701.1"/>
    </source>
</evidence>
<feature type="domain" description="VOC" evidence="1">
    <location>
        <begin position="14"/>
        <end position="141"/>
    </location>
</feature>
<dbReference type="Pfam" id="PF13669">
    <property type="entry name" value="Glyoxalase_4"/>
    <property type="match status" value="1"/>
</dbReference>
<dbReference type="EMBL" id="JABBGK010000003">
    <property type="protein sequence ID" value="NML75701.1"/>
    <property type="molecule type" value="Genomic_DNA"/>
</dbReference>
<evidence type="ECO:0000313" key="3">
    <source>
        <dbReference type="Proteomes" id="UP000541470"/>
    </source>
</evidence>
<keyword evidence="3" id="KW-1185">Reference proteome</keyword>
<accession>A0A7Y0AY74</accession>
<dbReference type="Gene3D" id="3.10.180.10">
    <property type="entry name" value="2,3-Dihydroxybiphenyl 1,2-Dioxygenase, domain 1"/>
    <property type="match status" value="1"/>
</dbReference>
<dbReference type="InterPro" id="IPR037523">
    <property type="entry name" value="VOC_core"/>
</dbReference>
<comment type="caution">
    <text evidence="2">The sequence shown here is derived from an EMBL/GenBank/DDBJ whole genome shotgun (WGS) entry which is preliminary data.</text>
</comment>
<gene>
    <name evidence="2" type="ORF">HHL25_16345</name>
</gene>
<proteinExistence type="predicted"/>
<dbReference type="PROSITE" id="PS51819">
    <property type="entry name" value="VOC"/>
    <property type="match status" value="1"/>
</dbReference>
<dbReference type="Proteomes" id="UP000541470">
    <property type="component" value="Unassembled WGS sequence"/>
</dbReference>